<dbReference type="RefSeq" id="WP_053247255.1">
    <property type="nucleotide sequence ID" value="NZ_LGAP01000001.1"/>
</dbReference>
<sequence length="196" mass="22577">MDQPSKPAAVNYVDDTVAADHIRSAGRILVVGCSGGGKSTLSQKLARHFDLTYISIDRDILWLPGWAKRDRVEQRRRIVERIEADRWIMDGTNPSTFDVRVPRSDIVIWVRMPRLLCIWGVVTRWLKYLGRTRPEMAPGCIEKVDWEFLEFIWTFEDKFSPRIVAGLAQHGPDVPVLQLKSRRQMQRLLDLLGLPA</sequence>
<dbReference type="OrthoDB" id="7210594at2"/>
<evidence type="ECO:0000313" key="2">
    <source>
        <dbReference type="Proteomes" id="UP000037425"/>
    </source>
</evidence>
<dbReference type="InterPro" id="IPR052922">
    <property type="entry name" value="Cytidylate_Kinase-2"/>
</dbReference>
<dbReference type="InterPro" id="IPR027417">
    <property type="entry name" value="P-loop_NTPase"/>
</dbReference>
<dbReference type="AlphaFoldDB" id="A0A0L8C6M5"/>
<dbReference type="Proteomes" id="UP000037425">
    <property type="component" value="Unassembled WGS sequence"/>
</dbReference>
<gene>
    <name evidence="1" type="ORF">AC244_02680</name>
</gene>
<organism evidence="1 2">
    <name type="scientific">Ensifer adhaerens</name>
    <name type="common">Sinorhizobium morelense</name>
    <dbReference type="NCBI Taxonomy" id="106592"/>
    <lineage>
        <taxon>Bacteria</taxon>
        <taxon>Pseudomonadati</taxon>
        <taxon>Pseudomonadota</taxon>
        <taxon>Alphaproteobacteria</taxon>
        <taxon>Hyphomicrobiales</taxon>
        <taxon>Rhizobiaceae</taxon>
        <taxon>Sinorhizobium/Ensifer group</taxon>
        <taxon>Ensifer</taxon>
    </lineage>
</organism>
<reference evidence="2" key="1">
    <citation type="submission" date="2015-07" db="EMBL/GenBank/DDBJ databases">
        <title>Whole genome sequence of an Ensifer adhaerens strain isolated from a cave pool in the Wind Cave National Park.</title>
        <authorList>
            <person name="Eng W.W.H."/>
            <person name="Gan H.M."/>
            <person name="Barton H.A."/>
            <person name="Savka M.A."/>
        </authorList>
    </citation>
    <scope>NUCLEOTIDE SEQUENCE [LARGE SCALE GENOMIC DNA]</scope>
    <source>
        <strain evidence="2">SD006</strain>
    </source>
</reference>
<dbReference type="PANTHER" id="PTHR37816:SF3">
    <property type="entry name" value="MODULATES DNA TOPOLOGY"/>
    <property type="match status" value="1"/>
</dbReference>
<dbReference type="Gene3D" id="3.40.50.300">
    <property type="entry name" value="P-loop containing nucleotide triphosphate hydrolases"/>
    <property type="match status" value="1"/>
</dbReference>
<dbReference type="EMBL" id="LGAP01000001">
    <property type="protein sequence ID" value="KOF22449.1"/>
    <property type="molecule type" value="Genomic_DNA"/>
</dbReference>
<dbReference type="CDD" id="cd01983">
    <property type="entry name" value="SIMIBI"/>
    <property type="match status" value="1"/>
</dbReference>
<accession>A0A0L8C6M5</accession>
<dbReference type="SUPFAM" id="SSF52540">
    <property type="entry name" value="P-loop containing nucleoside triphosphate hydrolases"/>
    <property type="match status" value="1"/>
</dbReference>
<evidence type="ECO:0000313" key="1">
    <source>
        <dbReference type="EMBL" id="KOF22449.1"/>
    </source>
</evidence>
<dbReference type="PATRIC" id="fig|106592.7.peg.573"/>
<name>A0A0L8C6M5_ENSAD</name>
<proteinExistence type="predicted"/>
<dbReference type="PANTHER" id="PTHR37816">
    <property type="entry name" value="YALI0E33011P"/>
    <property type="match status" value="1"/>
</dbReference>
<comment type="caution">
    <text evidence="1">The sequence shown here is derived from an EMBL/GenBank/DDBJ whole genome shotgun (WGS) entry which is preliminary data.</text>
</comment>
<protein>
    <submittedName>
        <fullName evidence="1">ATPase AAA</fullName>
    </submittedName>
</protein>